<evidence type="ECO:0000313" key="7">
    <source>
        <dbReference type="Proteomes" id="UP000187321"/>
    </source>
</evidence>
<dbReference type="Pfam" id="PF13458">
    <property type="entry name" value="Peripla_BP_6"/>
    <property type="match status" value="1"/>
</dbReference>
<evidence type="ECO:0000256" key="1">
    <source>
        <dbReference type="ARBA" id="ARBA00022729"/>
    </source>
</evidence>
<dbReference type="InterPro" id="IPR028081">
    <property type="entry name" value="Leu-bd"/>
</dbReference>
<dbReference type="AlphaFoldDB" id="A0A1N7A5K5"/>
<evidence type="ECO:0000313" key="4">
    <source>
        <dbReference type="EMBL" id="APX95134.1"/>
    </source>
</evidence>
<reference evidence="5 6" key="2">
    <citation type="submission" date="2017-01" db="EMBL/GenBank/DDBJ databases">
        <authorList>
            <person name="Mah S.A."/>
            <person name="Swanson W.J."/>
            <person name="Moy G.W."/>
            <person name="Vacquier V.D."/>
        </authorList>
    </citation>
    <scope>NUCLEOTIDE SEQUENCE [LARGE SCALE GENOMIC DNA]</scope>
    <source>
        <strain evidence="5 6">CGMCC 1.8909</strain>
    </source>
</reference>
<feature type="region of interest" description="Disordered" evidence="2">
    <location>
        <begin position="1"/>
        <end position="28"/>
    </location>
</feature>
<dbReference type="STRING" id="588898.BB347_00150"/>
<sequence>MTVSMVDTDQWGRQAETATRDDRTRRPNRRQFVVATAGVAGGVSLGGCLDSFETVSGSTTEDETITIGALAPDPADDYLGQSIVHSAELAVEELANNGGINGHDVDIAIADTKSSPLEARREYQRLVLEEDVDVTVGMFASEALLAILDDIAEHEIIHLTSGAATTVASQLVNEEYDRYKYHFRVGPTNDADLGRMQVDFLDDMSEEIGWESIALFAEDYEWTEAPWEVYQDQLEGAGVEIATEERYPPATDDFGDLYTEAEEQDADAVFITTAHTGDDALLDWAVPQRQFAFGGIHVPMQLPAYYDLVDQACRYGVGQTSATATSEITDLTQHFVGEYQDAYDGSNPVYTGYHTYDAVMLFADAVEQADTLDSDELVSTLEDASFTGSAGLVEFHEPDHEYAHDLVYQQDENLYFQWQENDDGEGVQEVIWPESQSTADYVTPAWLE</sequence>
<reference evidence="4 7" key="1">
    <citation type="submission" date="2017-01" db="EMBL/GenBank/DDBJ databases">
        <title>Complete genome sequence of Haloterrigena daqingensis type strain (JX313T).</title>
        <authorList>
            <person name="Shuang W."/>
        </authorList>
    </citation>
    <scope>NUCLEOTIDE SEQUENCE [LARGE SCALE GENOMIC DNA]</scope>
    <source>
        <strain evidence="4 7">JX313</strain>
    </source>
</reference>
<dbReference type="CDD" id="cd06345">
    <property type="entry name" value="PBP1_ABC_ligand_binding-like"/>
    <property type="match status" value="1"/>
</dbReference>
<dbReference type="EMBL" id="FTNP01000001">
    <property type="protein sequence ID" value="SIR34362.1"/>
    <property type="molecule type" value="Genomic_DNA"/>
</dbReference>
<gene>
    <name evidence="4" type="ORF">BB347_00150</name>
    <name evidence="5" type="ORF">SAMN05421809_1038</name>
</gene>
<keyword evidence="6" id="KW-1185">Reference proteome</keyword>
<feature type="domain" description="Leucine-binding protein" evidence="3">
    <location>
        <begin position="64"/>
        <end position="407"/>
    </location>
</feature>
<organism evidence="5 6">
    <name type="scientific">Natronorubrum daqingense</name>
    <dbReference type="NCBI Taxonomy" id="588898"/>
    <lineage>
        <taxon>Archaea</taxon>
        <taxon>Methanobacteriati</taxon>
        <taxon>Methanobacteriota</taxon>
        <taxon>Stenosarchaea group</taxon>
        <taxon>Halobacteria</taxon>
        <taxon>Halobacteriales</taxon>
        <taxon>Natrialbaceae</taxon>
        <taxon>Natronorubrum</taxon>
    </lineage>
</organism>
<evidence type="ECO:0000313" key="5">
    <source>
        <dbReference type="EMBL" id="SIR34362.1"/>
    </source>
</evidence>
<dbReference type="KEGG" id="hda:BB347_00150"/>
<dbReference type="Gene3D" id="3.40.50.2300">
    <property type="match status" value="2"/>
</dbReference>
<evidence type="ECO:0000259" key="3">
    <source>
        <dbReference type="Pfam" id="PF13458"/>
    </source>
</evidence>
<dbReference type="PANTHER" id="PTHR30483:SF6">
    <property type="entry name" value="PERIPLASMIC BINDING PROTEIN OF ABC TRANSPORTER FOR NATURAL AMINO ACIDS"/>
    <property type="match status" value="1"/>
</dbReference>
<dbReference type="SUPFAM" id="SSF53822">
    <property type="entry name" value="Periplasmic binding protein-like I"/>
    <property type="match status" value="1"/>
</dbReference>
<dbReference type="InterPro" id="IPR028082">
    <property type="entry name" value="Peripla_BP_I"/>
</dbReference>
<keyword evidence="1" id="KW-0732">Signal</keyword>
<dbReference type="InterPro" id="IPR051010">
    <property type="entry name" value="BCAA_transport"/>
</dbReference>
<dbReference type="Proteomes" id="UP000185687">
    <property type="component" value="Unassembled WGS sequence"/>
</dbReference>
<proteinExistence type="predicted"/>
<evidence type="ECO:0000256" key="2">
    <source>
        <dbReference type="SAM" id="MobiDB-lite"/>
    </source>
</evidence>
<name>A0A1N7A5K5_9EURY</name>
<protein>
    <submittedName>
        <fullName evidence="4 5">ABC transporter substrate-binding protein</fullName>
    </submittedName>
</protein>
<dbReference type="Proteomes" id="UP000187321">
    <property type="component" value="Chromosome"/>
</dbReference>
<evidence type="ECO:0000313" key="6">
    <source>
        <dbReference type="Proteomes" id="UP000185687"/>
    </source>
</evidence>
<accession>A0A1N7A5K5</accession>
<dbReference type="PANTHER" id="PTHR30483">
    <property type="entry name" value="LEUCINE-SPECIFIC-BINDING PROTEIN"/>
    <property type="match status" value="1"/>
</dbReference>
<dbReference type="EMBL" id="CP019327">
    <property type="protein sequence ID" value="APX95134.1"/>
    <property type="molecule type" value="Genomic_DNA"/>
</dbReference>